<evidence type="ECO:0000313" key="7">
    <source>
        <dbReference type="Proteomes" id="UP000256269"/>
    </source>
</evidence>
<dbReference type="InterPro" id="IPR023927">
    <property type="entry name" value="SbnA"/>
</dbReference>
<dbReference type="OrthoDB" id="5176350at2"/>
<dbReference type="AlphaFoldDB" id="A0A3E0HQ03"/>
<sequence>MPVITTPQEFNVPDLFVDLGPSLGIPLYLKCEGFNFAGSIKLKAATEMIDAAEREGLLGPGAMLVESSSGNMGVALSLVALGRGYRFTCVTDVRCTQTARSLMRALGAHVHVVSEPDAVAGFLGARLRQVARMCAEHDDYVWLNQYSNQGNWMAHRRTTGPEILRAFPELDVLFVGAGTTGTLMGCARYLREARPSARIVAIDSVGSVTFGRPAGPRLIPGLGTGVRPALLNESLVDDVLHVAEPDTVRACRSLARQGFLFGGSTGSVVAGAAKWLADNDSGGITAVAVAPDLGERYLDTVYEDQWVAQAFGAQALDEQELTGVGTARALRSAG</sequence>
<comment type="subunit">
    <text evidence="2">Homodimer.</text>
</comment>
<evidence type="ECO:0000256" key="1">
    <source>
        <dbReference type="ARBA" id="ARBA00001933"/>
    </source>
</evidence>
<evidence type="ECO:0000256" key="3">
    <source>
        <dbReference type="ARBA" id="ARBA00022679"/>
    </source>
</evidence>
<dbReference type="GO" id="GO:1901605">
    <property type="term" value="P:alpha-amino acid metabolic process"/>
    <property type="evidence" value="ECO:0007669"/>
    <property type="project" value="UniProtKB-ARBA"/>
</dbReference>
<dbReference type="Pfam" id="PF00291">
    <property type="entry name" value="PALP"/>
    <property type="match status" value="1"/>
</dbReference>
<dbReference type="InterPro" id="IPR050214">
    <property type="entry name" value="Cys_Synth/Cystath_Beta-Synth"/>
</dbReference>
<evidence type="ECO:0000259" key="5">
    <source>
        <dbReference type="Pfam" id="PF00291"/>
    </source>
</evidence>
<evidence type="ECO:0000256" key="2">
    <source>
        <dbReference type="ARBA" id="ARBA00011738"/>
    </source>
</evidence>
<dbReference type="Gene3D" id="3.40.50.1100">
    <property type="match status" value="2"/>
</dbReference>
<name>A0A3E0HQ03_9PSEU</name>
<dbReference type="Proteomes" id="UP000256269">
    <property type="component" value="Unassembled WGS sequence"/>
</dbReference>
<proteinExistence type="predicted"/>
<gene>
    <name evidence="6" type="ORF">BCF44_105357</name>
</gene>
<reference evidence="6 7" key="1">
    <citation type="submission" date="2018-08" db="EMBL/GenBank/DDBJ databases">
        <title>Genomic Encyclopedia of Archaeal and Bacterial Type Strains, Phase II (KMG-II): from individual species to whole genera.</title>
        <authorList>
            <person name="Goeker M."/>
        </authorList>
    </citation>
    <scope>NUCLEOTIDE SEQUENCE [LARGE SCALE GENOMIC DNA]</scope>
    <source>
        <strain evidence="6 7">DSM 45791</strain>
    </source>
</reference>
<keyword evidence="3" id="KW-0808">Transferase</keyword>
<dbReference type="CDD" id="cd01561">
    <property type="entry name" value="CBS_like"/>
    <property type="match status" value="1"/>
</dbReference>
<dbReference type="EMBL" id="QUNO01000005">
    <property type="protein sequence ID" value="REH48498.1"/>
    <property type="molecule type" value="Genomic_DNA"/>
</dbReference>
<dbReference type="InterPro" id="IPR001926">
    <property type="entry name" value="TrpB-like_PALP"/>
</dbReference>
<evidence type="ECO:0000313" key="6">
    <source>
        <dbReference type="EMBL" id="REH48498.1"/>
    </source>
</evidence>
<accession>A0A3E0HQ03</accession>
<dbReference type="RefSeq" id="WP_116175256.1">
    <property type="nucleotide sequence ID" value="NZ_CP144375.1"/>
</dbReference>
<dbReference type="PANTHER" id="PTHR10314">
    <property type="entry name" value="CYSTATHIONINE BETA-SYNTHASE"/>
    <property type="match status" value="1"/>
</dbReference>
<keyword evidence="7" id="KW-1185">Reference proteome</keyword>
<feature type="domain" description="Tryptophan synthase beta chain-like PALP" evidence="5">
    <location>
        <begin position="19"/>
        <end position="289"/>
    </location>
</feature>
<dbReference type="NCBIfam" id="TIGR03945">
    <property type="entry name" value="PLP_SbnA_fam"/>
    <property type="match status" value="1"/>
</dbReference>
<organism evidence="6 7">
    <name type="scientific">Kutzneria buriramensis</name>
    <dbReference type="NCBI Taxonomy" id="1045776"/>
    <lineage>
        <taxon>Bacteria</taxon>
        <taxon>Bacillati</taxon>
        <taxon>Actinomycetota</taxon>
        <taxon>Actinomycetes</taxon>
        <taxon>Pseudonocardiales</taxon>
        <taxon>Pseudonocardiaceae</taxon>
        <taxon>Kutzneria</taxon>
    </lineage>
</organism>
<dbReference type="InterPro" id="IPR036052">
    <property type="entry name" value="TrpB-like_PALP_sf"/>
</dbReference>
<dbReference type="GO" id="GO:0016740">
    <property type="term" value="F:transferase activity"/>
    <property type="evidence" value="ECO:0007669"/>
    <property type="project" value="UniProtKB-KW"/>
</dbReference>
<keyword evidence="4" id="KW-0663">Pyridoxal phosphate</keyword>
<comment type="cofactor">
    <cofactor evidence="1">
        <name>pyridoxal 5'-phosphate</name>
        <dbReference type="ChEBI" id="CHEBI:597326"/>
    </cofactor>
</comment>
<protein>
    <submittedName>
        <fullName evidence="6">Cysteine synthase A</fullName>
    </submittedName>
</protein>
<evidence type="ECO:0000256" key="4">
    <source>
        <dbReference type="ARBA" id="ARBA00022898"/>
    </source>
</evidence>
<dbReference type="SUPFAM" id="SSF53686">
    <property type="entry name" value="Tryptophan synthase beta subunit-like PLP-dependent enzymes"/>
    <property type="match status" value="1"/>
</dbReference>
<comment type="caution">
    <text evidence="6">The sequence shown here is derived from an EMBL/GenBank/DDBJ whole genome shotgun (WGS) entry which is preliminary data.</text>
</comment>